<dbReference type="FunFam" id="3.30.160.60:FF:000446">
    <property type="entry name" value="Zinc finger protein"/>
    <property type="match status" value="1"/>
</dbReference>
<dbReference type="InterPro" id="IPR036236">
    <property type="entry name" value="Znf_C2H2_sf"/>
</dbReference>
<evidence type="ECO:0000313" key="11">
    <source>
        <dbReference type="Proteomes" id="UP000012045"/>
    </source>
</evidence>
<dbReference type="STRING" id="1290391.M7UP38"/>
<evidence type="ECO:0000256" key="5">
    <source>
        <dbReference type="ARBA" id="ARBA00022833"/>
    </source>
</evidence>
<gene>
    <name evidence="10" type="ORF">BcDW1_5867</name>
</gene>
<dbReference type="SUPFAM" id="SSF57667">
    <property type="entry name" value="beta-beta-alpha zinc fingers"/>
    <property type="match status" value="1"/>
</dbReference>
<dbReference type="AlphaFoldDB" id="M7UP38"/>
<feature type="compositionally biased region" description="Polar residues" evidence="8">
    <location>
        <begin position="1"/>
        <end position="11"/>
    </location>
</feature>
<dbReference type="GO" id="GO:0008270">
    <property type="term" value="F:zinc ion binding"/>
    <property type="evidence" value="ECO:0007669"/>
    <property type="project" value="UniProtKB-KW"/>
</dbReference>
<feature type="compositionally biased region" description="Low complexity" evidence="8">
    <location>
        <begin position="994"/>
        <end position="1011"/>
    </location>
</feature>
<proteinExistence type="predicted"/>
<sequence>MSETTSPNVAESNGGMNGEENVIASTASATTTAPKSPNGFPSKTDKPKPHGCNTCGRHFARLEHLKRHERSHTKEKPFECHECKRCFARSDLLLRHQQKLHTNITPPARPRNRRSSTMSNVSGVGKPNLNRVRKHSIVNPVGPRPRANTITNPESAYMQMGLSQDDSYAVRNQNHTIHPSNHGHGHSRHASLANLPMHNSDYSGMHGMSSMSGMSSVMNNRNVSHGLPRIETHHSMALNGLRTAPVAGSFQNNDFTFSPGFSFPNGNSPSPTIDPSALFNHSPEPMITSESMIAPDSMVLDSNDTSIFTFPDYSGNSGMDDSYGWNGLINPFTQHMTFDENAIIDGSSPSAISTASQSGISDGIMLDGSNNIAVSSPSMWHQPVTGPPLMTQTFLDHGNQNFGNFSNGNPMSSHSVPQNHANFSTGNAISPHVLAQNHDHFSNGNPLSPHSLPLNNLPYFATPPPLSSLDHSAMPGMNNTQGFQPPMTLAPETPNSSTGSIHGSLPLSTVTDSTRSALANALAHNTSFGGRKFSVPSAGSPSPHSPRPTMRANSVSEGIRFHLPSTSDLKKYIGAYIQYFHPHLPFLHIPTLNFDFSTPINDGRGAATPVEGPGCLTLSMAAIGALYAGDHQQSKMLFESAKKMLQLYIEARRKADVRRADHRSRAPDNSTHTPVFLAQAMLLNIIYGFNSGDKVAGESALIHCATLVSLANSVIKPSPSSQSGSSQQDGRMTNGDDAMNGFIKTENLDDEQEWHQWKTAEERKRTLYAIFILSSMLVSAINHVPFLTNSEIESDLPCNEEFWSAESANSFNALGGSKMANYNQTTFKAALGELLQAGNRQQYQQAQAQHFGNGHNAQDLPQSDLKPSTFGCLILINALHNYIWETRQRHVDRRWGTEETEKMYRHIEPALKAWQLAWQRTREHSVQRPNPFGLGPLSADSVPLLDLAYVRLFVNMSASKEMFWKRNFDDMATELAGGKDTMQHAEHSPKSNTDSTEFSSGSTASSVFVDSPTTSNSPPDVQSSSAFQTSPSNQPEGPTDRERLLRKAAYYATDFLVMSNKFGITFADFTSRELPLQAAMCAFDCAQVVAEWISLVQERLGRYIGILGHADIDFSSVPAIIYLEDEDVRLLERIKEVVNITEAKMQHELANTIHNQMSAGQANAVQMNASQISPALDNCGFGSKILRLTAYQLDRAGVWQGLHSSSLIQLSKALTQVTVTRLMARALETQAIHMQTRAERSNKLKDNLL</sequence>
<feature type="compositionally biased region" description="Low complexity" evidence="8">
    <location>
        <begin position="717"/>
        <end position="728"/>
    </location>
</feature>
<dbReference type="GO" id="GO:0006351">
    <property type="term" value="P:DNA-templated transcription"/>
    <property type="evidence" value="ECO:0007669"/>
    <property type="project" value="InterPro"/>
</dbReference>
<dbReference type="InterPro" id="IPR013087">
    <property type="entry name" value="Znf_C2H2_type"/>
</dbReference>
<feature type="region of interest" description="Disordered" evidence="8">
    <location>
        <begin position="530"/>
        <end position="552"/>
    </location>
</feature>
<dbReference type="InterPro" id="IPR007219">
    <property type="entry name" value="XnlR_reg_dom"/>
</dbReference>
<evidence type="ECO:0000256" key="3">
    <source>
        <dbReference type="ARBA" id="ARBA00022737"/>
    </source>
</evidence>
<dbReference type="Pfam" id="PF00096">
    <property type="entry name" value="zf-C2H2"/>
    <property type="match status" value="2"/>
</dbReference>
<keyword evidence="2" id="KW-0479">Metal-binding</keyword>
<dbReference type="EMBL" id="KB707897">
    <property type="protein sequence ID" value="EMR85487.1"/>
    <property type="molecule type" value="Genomic_DNA"/>
</dbReference>
<keyword evidence="4 7" id="KW-0863">Zinc-finger</keyword>
<keyword evidence="3" id="KW-0677">Repeat</keyword>
<dbReference type="GO" id="GO:0000978">
    <property type="term" value="F:RNA polymerase II cis-regulatory region sequence-specific DNA binding"/>
    <property type="evidence" value="ECO:0007669"/>
    <property type="project" value="InterPro"/>
</dbReference>
<feature type="domain" description="C2H2-type" evidence="9">
    <location>
        <begin position="78"/>
        <end position="106"/>
    </location>
</feature>
<dbReference type="SMART" id="SM00355">
    <property type="entry name" value="ZnF_C2H2"/>
    <property type="match status" value="2"/>
</dbReference>
<evidence type="ECO:0000313" key="10">
    <source>
        <dbReference type="EMBL" id="EMR85487.1"/>
    </source>
</evidence>
<feature type="compositionally biased region" description="Low complexity" evidence="8">
    <location>
        <begin position="24"/>
        <end position="33"/>
    </location>
</feature>
<keyword evidence="5" id="KW-0862">Zinc</keyword>
<feature type="region of interest" description="Disordered" evidence="8">
    <location>
        <begin position="1"/>
        <end position="54"/>
    </location>
</feature>
<keyword evidence="6" id="KW-0539">Nucleus</keyword>
<feature type="compositionally biased region" description="Polar residues" evidence="8">
    <location>
        <begin position="1012"/>
        <end position="1036"/>
    </location>
</feature>
<evidence type="ECO:0000256" key="7">
    <source>
        <dbReference type="PROSITE-ProRule" id="PRU00042"/>
    </source>
</evidence>
<evidence type="ECO:0000256" key="6">
    <source>
        <dbReference type="ARBA" id="ARBA00023242"/>
    </source>
</evidence>
<dbReference type="OrthoDB" id="10018191at2759"/>
<dbReference type="InterPro" id="IPR051059">
    <property type="entry name" value="VerF-like"/>
</dbReference>
<dbReference type="FunFam" id="3.30.160.60:FF:000065">
    <property type="entry name" value="B-cell CLL/lymphoma 6, member B"/>
    <property type="match status" value="1"/>
</dbReference>
<evidence type="ECO:0000256" key="8">
    <source>
        <dbReference type="SAM" id="MobiDB-lite"/>
    </source>
</evidence>
<dbReference type="GO" id="GO:0000981">
    <property type="term" value="F:DNA-binding transcription factor activity, RNA polymerase II-specific"/>
    <property type="evidence" value="ECO:0007669"/>
    <property type="project" value="InterPro"/>
</dbReference>
<feature type="region of interest" description="Disordered" evidence="8">
    <location>
        <begin position="979"/>
        <end position="1042"/>
    </location>
</feature>
<organism evidence="10 11">
    <name type="scientific">Botryotinia fuckeliana (strain BcDW1)</name>
    <name type="common">Noble rot fungus</name>
    <name type="synonym">Botrytis cinerea</name>
    <dbReference type="NCBI Taxonomy" id="1290391"/>
    <lineage>
        <taxon>Eukaryota</taxon>
        <taxon>Fungi</taxon>
        <taxon>Dikarya</taxon>
        <taxon>Ascomycota</taxon>
        <taxon>Pezizomycotina</taxon>
        <taxon>Leotiomycetes</taxon>
        <taxon>Helotiales</taxon>
        <taxon>Sclerotiniaceae</taxon>
        <taxon>Botrytis</taxon>
    </lineage>
</organism>
<reference evidence="11" key="1">
    <citation type="journal article" date="2013" name="Genome Announc.">
        <title>Draft genome sequence of Botrytis cinerea BcDW1, inoculum for noble rot of grape berries.</title>
        <authorList>
            <person name="Blanco-Ulate B."/>
            <person name="Allen G."/>
            <person name="Powell A.L."/>
            <person name="Cantu D."/>
        </authorList>
    </citation>
    <scope>NUCLEOTIDE SEQUENCE [LARGE SCALE GENOMIC DNA]</scope>
    <source>
        <strain evidence="11">BcDW1</strain>
    </source>
</reference>
<dbReference type="PROSITE" id="PS00028">
    <property type="entry name" value="ZINC_FINGER_C2H2_1"/>
    <property type="match status" value="2"/>
</dbReference>
<evidence type="ECO:0000256" key="1">
    <source>
        <dbReference type="ARBA" id="ARBA00004123"/>
    </source>
</evidence>
<evidence type="ECO:0000256" key="4">
    <source>
        <dbReference type="ARBA" id="ARBA00022771"/>
    </source>
</evidence>
<dbReference type="PROSITE" id="PS50157">
    <property type="entry name" value="ZINC_FINGER_C2H2_2"/>
    <property type="match status" value="2"/>
</dbReference>
<comment type="subcellular location">
    <subcellularLocation>
        <location evidence="1">Nucleus</location>
    </subcellularLocation>
</comment>
<evidence type="ECO:0000256" key="2">
    <source>
        <dbReference type="ARBA" id="ARBA00022723"/>
    </source>
</evidence>
<dbReference type="Gene3D" id="3.30.160.60">
    <property type="entry name" value="Classic Zinc Finger"/>
    <property type="match status" value="2"/>
</dbReference>
<dbReference type="CDD" id="cd12148">
    <property type="entry name" value="fungal_TF_MHR"/>
    <property type="match status" value="1"/>
</dbReference>
<dbReference type="GO" id="GO:0000785">
    <property type="term" value="C:chromatin"/>
    <property type="evidence" value="ECO:0007669"/>
    <property type="project" value="TreeGrafter"/>
</dbReference>
<dbReference type="PANTHER" id="PTHR40626:SF13">
    <property type="entry name" value="RESPIRATION FACTOR 2-RELATED"/>
    <property type="match status" value="1"/>
</dbReference>
<feature type="region of interest" description="Disordered" evidence="8">
    <location>
        <begin position="103"/>
        <end position="128"/>
    </location>
</feature>
<feature type="region of interest" description="Disordered" evidence="8">
    <location>
        <begin position="717"/>
        <end position="741"/>
    </location>
</feature>
<dbReference type="HOGENOM" id="CLU_008344_0_0_1"/>
<dbReference type="Proteomes" id="UP000012045">
    <property type="component" value="Unassembled WGS sequence"/>
</dbReference>
<dbReference type="GO" id="GO:0005634">
    <property type="term" value="C:nucleus"/>
    <property type="evidence" value="ECO:0007669"/>
    <property type="project" value="UniProtKB-SubCell"/>
</dbReference>
<feature type="domain" description="C2H2-type" evidence="9">
    <location>
        <begin position="50"/>
        <end position="77"/>
    </location>
</feature>
<accession>M7UP38</accession>
<name>M7UP38_BOTF1</name>
<dbReference type="PANTHER" id="PTHR40626">
    <property type="entry name" value="MIP31509P"/>
    <property type="match status" value="1"/>
</dbReference>
<dbReference type="Pfam" id="PF04082">
    <property type="entry name" value="Fungal_trans"/>
    <property type="match status" value="1"/>
</dbReference>
<evidence type="ECO:0000259" key="9">
    <source>
        <dbReference type="PROSITE" id="PS50157"/>
    </source>
</evidence>
<protein>
    <submittedName>
        <fullName evidence="10">Putative dna binding regulatory protein</fullName>
    </submittedName>
</protein>